<dbReference type="AlphaFoldDB" id="A0A9P4T5Z3"/>
<organism evidence="2 3">
    <name type="scientific">Curvularia kusanoi</name>
    <name type="common">Cochliobolus kusanoi</name>
    <dbReference type="NCBI Taxonomy" id="90978"/>
    <lineage>
        <taxon>Eukaryota</taxon>
        <taxon>Fungi</taxon>
        <taxon>Dikarya</taxon>
        <taxon>Ascomycota</taxon>
        <taxon>Pezizomycotina</taxon>
        <taxon>Dothideomycetes</taxon>
        <taxon>Pleosporomycetidae</taxon>
        <taxon>Pleosporales</taxon>
        <taxon>Pleosporineae</taxon>
        <taxon>Pleosporaceae</taxon>
        <taxon>Curvularia</taxon>
    </lineage>
</organism>
<proteinExistence type="predicted"/>
<feature type="compositionally biased region" description="Basic and acidic residues" evidence="1">
    <location>
        <begin position="157"/>
        <end position="168"/>
    </location>
</feature>
<dbReference type="Proteomes" id="UP000801428">
    <property type="component" value="Unassembled WGS sequence"/>
</dbReference>
<keyword evidence="3" id="KW-1185">Reference proteome</keyword>
<name>A0A9P4T5Z3_CURKU</name>
<feature type="region of interest" description="Disordered" evidence="1">
    <location>
        <begin position="142"/>
        <end position="177"/>
    </location>
</feature>
<reference evidence="2" key="1">
    <citation type="submission" date="2019-04" db="EMBL/GenBank/DDBJ databases">
        <title>Sequencing of skin fungus with MAO and IRED activity.</title>
        <authorList>
            <person name="Marsaioli A.J."/>
            <person name="Bonatto J.M.C."/>
            <person name="Reis Junior O."/>
        </authorList>
    </citation>
    <scope>NUCLEOTIDE SEQUENCE</scope>
    <source>
        <strain evidence="2">30M1</strain>
    </source>
</reference>
<gene>
    <name evidence="2" type="ORF">E8E13_004387</name>
</gene>
<evidence type="ECO:0000256" key="1">
    <source>
        <dbReference type="SAM" id="MobiDB-lite"/>
    </source>
</evidence>
<sequence length="264" mass="30505">MNPATQKALDALQNSMVQSRHDAVDEIKEFFEDCIRDIAFELSDKYFVLDRQTNRPVELTWRDLMSNVQGSEWWEFGMIARLKYDEDFNLDRMHTIVGLEYDIPDVHGIYEEFRGGYTADGEDNGDSDEANKMEAMQIDTATSNVRSSRGRQGLRRAWPEKPDKTDKPAKHRTQSPAAAATVPILRDQCFNEIGDLNSSIAKQQILLRQAMRHLRTIPHETVLGAQSRTLVRRALRRCWKEVGNYLRIFGLLKKYWEGHSKTAQ</sequence>
<accession>A0A9P4T5Z3</accession>
<protein>
    <submittedName>
        <fullName evidence="2">Uncharacterized protein</fullName>
    </submittedName>
</protein>
<dbReference type="OrthoDB" id="3770823at2759"/>
<dbReference type="EMBL" id="SWKU01000032">
    <property type="protein sequence ID" value="KAF2995577.1"/>
    <property type="molecule type" value="Genomic_DNA"/>
</dbReference>
<evidence type="ECO:0000313" key="2">
    <source>
        <dbReference type="EMBL" id="KAF2995577.1"/>
    </source>
</evidence>
<comment type="caution">
    <text evidence="2">The sequence shown here is derived from an EMBL/GenBank/DDBJ whole genome shotgun (WGS) entry which is preliminary data.</text>
</comment>
<evidence type="ECO:0000313" key="3">
    <source>
        <dbReference type="Proteomes" id="UP000801428"/>
    </source>
</evidence>